<dbReference type="PANTHER" id="PTHR43290">
    <property type="entry name" value="MEVALONATE KINASE"/>
    <property type="match status" value="1"/>
</dbReference>
<dbReference type="InterPro" id="IPR022937">
    <property type="entry name" value="Mevalonate_kinase_arc"/>
</dbReference>
<keyword evidence="11 14" id="KW-0443">Lipid metabolism</keyword>
<evidence type="ECO:0000256" key="13">
    <source>
        <dbReference type="ARBA" id="ARBA00029438"/>
    </source>
</evidence>
<protein>
    <recommendedName>
        <fullName evidence="3 14">Mevalonate kinase</fullName>
        <shortName evidence="14">MK</shortName>
        <shortName evidence="14">MVK</shortName>
        <ecNumber evidence="3 14">2.7.1.36</ecNumber>
    </recommendedName>
</protein>
<dbReference type="InterPro" id="IPR020568">
    <property type="entry name" value="Ribosomal_Su5_D2-typ_SF"/>
</dbReference>
<dbReference type="PROSITE" id="PS00627">
    <property type="entry name" value="GHMP_KINASES_ATP"/>
    <property type="match status" value="1"/>
</dbReference>
<dbReference type="GO" id="GO:0005524">
    <property type="term" value="F:ATP binding"/>
    <property type="evidence" value="ECO:0007669"/>
    <property type="project" value="UniProtKB-UniRule"/>
</dbReference>
<dbReference type="GO" id="GO:0005829">
    <property type="term" value="C:cytosol"/>
    <property type="evidence" value="ECO:0007669"/>
    <property type="project" value="TreeGrafter"/>
</dbReference>
<dbReference type="NCBIfam" id="TIGR00549">
    <property type="entry name" value="mevalon_kin"/>
    <property type="match status" value="1"/>
</dbReference>
<dbReference type="PRINTS" id="PR00959">
    <property type="entry name" value="MEVGALKINASE"/>
</dbReference>
<evidence type="ECO:0000259" key="16">
    <source>
        <dbReference type="Pfam" id="PF08544"/>
    </source>
</evidence>
<dbReference type="InterPro" id="IPR006203">
    <property type="entry name" value="GHMP_knse_ATP-bd_CS"/>
</dbReference>
<evidence type="ECO:0000313" key="18">
    <source>
        <dbReference type="Proteomes" id="UP001206983"/>
    </source>
</evidence>
<dbReference type="PANTHER" id="PTHR43290:SF2">
    <property type="entry name" value="MEVALONATE KINASE"/>
    <property type="match status" value="1"/>
</dbReference>
<keyword evidence="10 14" id="KW-0460">Magnesium</keyword>
<keyword evidence="12 14" id="KW-0414">Isoprene biosynthesis</keyword>
<evidence type="ECO:0000256" key="5">
    <source>
        <dbReference type="ARBA" id="ARBA00022516"/>
    </source>
</evidence>
<dbReference type="InterPro" id="IPR036554">
    <property type="entry name" value="GHMP_kinase_C_sf"/>
</dbReference>
<comment type="pathway">
    <text evidence="13 14">Isoprenoid biosynthesis; isopentenyl diphosphate biosynthesis via mevalonate pathway; isopentenyl diphosphate from (R)-mevalonate: step 1/3.</text>
</comment>
<dbReference type="InterPro" id="IPR006204">
    <property type="entry name" value="GHMP_kinase_N_dom"/>
</dbReference>
<dbReference type="Pfam" id="PF08544">
    <property type="entry name" value="GHMP_kinases_C"/>
    <property type="match status" value="1"/>
</dbReference>
<dbReference type="Gene3D" id="3.30.230.10">
    <property type="match status" value="1"/>
</dbReference>
<dbReference type="GO" id="GO:0000287">
    <property type="term" value="F:magnesium ion binding"/>
    <property type="evidence" value="ECO:0007669"/>
    <property type="project" value="UniProtKB-UniRule"/>
</dbReference>
<comment type="similarity">
    <text evidence="2 14">Belongs to the GHMP kinase family. Mevalonate kinase subfamily.</text>
</comment>
<evidence type="ECO:0000256" key="6">
    <source>
        <dbReference type="ARBA" id="ARBA00022679"/>
    </source>
</evidence>
<keyword evidence="8 14" id="KW-0418">Kinase</keyword>
<dbReference type="RefSeq" id="WP_256621989.1">
    <property type="nucleotide sequence ID" value="NZ_JTEO01000002.1"/>
</dbReference>
<comment type="catalytic activity">
    <reaction evidence="14">
        <text>(R)-mevalonate + ATP = (R)-5-phosphomevalonate + ADP + H(+)</text>
        <dbReference type="Rhea" id="RHEA:17065"/>
        <dbReference type="ChEBI" id="CHEBI:15378"/>
        <dbReference type="ChEBI" id="CHEBI:30616"/>
        <dbReference type="ChEBI" id="CHEBI:36464"/>
        <dbReference type="ChEBI" id="CHEBI:58146"/>
        <dbReference type="ChEBI" id="CHEBI:456216"/>
        <dbReference type="EC" id="2.7.1.36"/>
    </reaction>
</comment>
<evidence type="ECO:0000256" key="9">
    <source>
        <dbReference type="ARBA" id="ARBA00022840"/>
    </source>
</evidence>
<evidence type="ECO:0000313" key="17">
    <source>
        <dbReference type="EMBL" id="MCQ6962218.1"/>
    </source>
</evidence>
<dbReference type="InterPro" id="IPR013750">
    <property type="entry name" value="GHMP_kinase_C_dom"/>
</dbReference>
<comment type="cofactor">
    <cofactor evidence="14">
        <name>Mg(2+)</name>
        <dbReference type="ChEBI" id="CHEBI:18420"/>
    </cofactor>
</comment>
<gene>
    <name evidence="14" type="primary">mvk</name>
    <name evidence="17" type="ORF">PV02_03555</name>
</gene>
<keyword evidence="9 14" id="KW-0067">ATP-binding</keyword>
<evidence type="ECO:0000256" key="8">
    <source>
        <dbReference type="ARBA" id="ARBA00022777"/>
    </source>
</evidence>
<comment type="caution">
    <text evidence="17">The sequence shown here is derived from an EMBL/GenBank/DDBJ whole genome shotgun (WGS) entry which is preliminary data.</text>
</comment>
<evidence type="ECO:0000259" key="15">
    <source>
        <dbReference type="Pfam" id="PF00288"/>
    </source>
</evidence>
<dbReference type="AlphaFoldDB" id="A0AAE3HAI9"/>
<evidence type="ECO:0000256" key="12">
    <source>
        <dbReference type="ARBA" id="ARBA00023229"/>
    </source>
</evidence>
<comment type="subcellular location">
    <subcellularLocation>
        <location evidence="1 14">Cytoplasm</location>
    </subcellularLocation>
</comment>
<evidence type="ECO:0000256" key="2">
    <source>
        <dbReference type="ARBA" id="ARBA00006495"/>
    </source>
</evidence>
<comment type="function">
    <text evidence="14">Catalyzes the phosphorylation of (R)-mevalonate (MVA) to (R)-mevalonate 5-phosphate (MVAP). Functions in the mevalonate (MVA) pathway leading to isopentenyl diphosphate (IPP), a key precursor for the biosynthesis of isoprenoid compounds such as archaeal membrane lipids.</text>
</comment>
<accession>A0AAE3HAI9</accession>
<reference evidence="17 18" key="1">
    <citation type="journal article" date="2011" name="Appl. Environ. Microbiol.">
        <title>Methanogenic archaea isolated from Taiwan's Chelungpu fault.</title>
        <authorList>
            <person name="Wu S.Y."/>
            <person name="Lai M.C."/>
        </authorList>
    </citation>
    <scope>NUCLEOTIDE SEQUENCE [LARGE SCALE GENOMIC DNA]</scope>
    <source>
        <strain evidence="17 18">St545Mb</strain>
    </source>
</reference>
<organism evidence="17 18">
    <name type="scientific">Methanolobus chelungpuianus</name>
    <dbReference type="NCBI Taxonomy" id="502115"/>
    <lineage>
        <taxon>Archaea</taxon>
        <taxon>Methanobacteriati</taxon>
        <taxon>Methanobacteriota</taxon>
        <taxon>Stenosarchaea group</taxon>
        <taxon>Methanomicrobia</taxon>
        <taxon>Methanosarcinales</taxon>
        <taxon>Methanosarcinaceae</taxon>
        <taxon>Methanolobus</taxon>
    </lineage>
</organism>
<keyword evidence="7 14" id="KW-0547">Nucleotide-binding</keyword>
<evidence type="ECO:0000256" key="3">
    <source>
        <dbReference type="ARBA" id="ARBA00012103"/>
    </source>
</evidence>
<feature type="domain" description="GHMP kinase C-terminal" evidence="16">
    <location>
        <begin position="208"/>
        <end position="285"/>
    </location>
</feature>
<feature type="active site" description="Proton acceptor" evidence="14">
    <location>
        <position position="138"/>
    </location>
</feature>
<dbReference type="EC" id="2.7.1.36" evidence="3 14"/>
<dbReference type="InterPro" id="IPR014721">
    <property type="entry name" value="Ribsml_uS5_D2-typ_fold_subgr"/>
</dbReference>
<dbReference type="Proteomes" id="UP001206983">
    <property type="component" value="Unassembled WGS sequence"/>
</dbReference>
<evidence type="ECO:0000256" key="14">
    <source>
        <dbReference type="HAMAP-Rule" id="MF_00217"/>
    </source>
</evidence>
<feature type="binding site" evidence="14">
    <location>
        <begin position="87"/>
        <end position="97"/>
    </location>
    <ligand>
        <name>ATP</name>
        <dbReference type="ChEBI" id="CHEBI:30616"/>
    </ligand>
</feature>
<dbReference type="SUPFAM" id="SSF54211">
    <property type="entry name" value="Ribosomal protein S5 domain 2-like"/>
    <property type="match status" value="1"/>
</dbReference>
<sequence>MITCSAPGKIYLFGEHAVVYGHSAICCAIDIRTRVQVEKCDSIVIESVLGRTGIDHDIHPYVSRVIEKMQEHAEFKGLRVRVDSKLPVGSGLGSSAAVTVAGIQALNHLFGCGLQLEDIARIGHSIEKEVQGNASPTDTYVSTMGGVVMIPQRRKLQALDCPIVIGNTGRFSSTRELVANVAKLKGEFPEIIDPILEDIGSMSAIAEEYVNRKDYLTIGRLMNVNHGLLDAIGVGGPELSALVYAARNSGATAAKITGAGGGGCMVALADENSAQRIAKAIRDTGAEALITRNTGEGVRLES</sequence>
<proteinExistence type="inferred from homology"/>
<evidence type="ECO:0000256" key="7">
    <source>
        <dbReference type="ARBA" id="ARBA00022741"/>
    </source>
</evidence>
<dbReference type="HAMAP" id="MF_00217">
    <property type="entry name" value="Mevalonate_kinase"/>
    <property type="match status" value="1"/>
</dbReference>
<name>A0AAE3HAI9_9EURY</name>
<feature type="domain" description="GHMP kinase N-terminal" evidence="15">
    <location>
        <begin position="61"/>
        <end position="146"/>
    </location>
</feature>
<keyword evidence="6 14" id="KW-0808">Transferase</keyword>
<dbReference type="InterPro" id="IPR006205">
    <property type="entry name" value="Mev_gal_kin"/>
</dbReference>
<keyword evidence="4 14" id="KW-0963">Cytoplasm</keyword>
<dbReference type="EMBL" id="JTEO01000002">
    <property type="protein sequence ID" value="MCQ6962218.1"/>
    <property type="molecule type" value="Genomic_DNA"/>
</dbReference>
<dbReference type="Gene3D" id="3.30.70.890">
    <property type="entry name" value="GHMP kinase, C-terminal domain"/>
    <property type="match status" value="1"/>
</dbReference>
<evidence type="ECO:0000256" key="4">
    <source>
        <dbReference type="ARBA" id="ARBA00022490"/>
    </source>
</evidence>
<dbReference type="SUPFAM" id="SSF55060">
    <property type="entry name" value="GHMP Kinase, C-terminal domain"/>
    <property type="match status" value="1"/>
</dbReference>
<keyword evidence="5 14" id="KW-0444">Lipid biosynthesis</keyword>
<dbReference type="GO" id="GO:0004496">
    <property type="term" value="F:mevalonate kinase activity"/>
    <property type="evidence" value="ECO:0007669"/>
    <property type="project" value="UniProtKB-UniRule"/>
</dbReference>
<evidence type="ECO:0000256" key="1">
    <source>
        <dbReference type="ARBA" id="ARBA00004496"/>
    </source>
</evidence>
<dbReference type="Pfam" id="PF00288">
    <property type="entry name" value="GHMP_kinases_N"/>
    <property type="match status" value="1"/>
</dbReference>
<evidence type="ECO:0000256" key="10">
    <source>
        <dbReference type="ARBA" id="ARBA00022842"/>
    </source>
</evidence>
<dbReference type="GO" id="GO:0019287">
    <property type="term" value="P:isopentenyl diphosphate biosynthetic process, mevalonate pathway"/>
    <property type="evidence" value="ECO:0007669"/>
    <property type="project" value="UniProtKB-UniRule"/>
</dbReference>
<keyword evidence="18" id="KW-1185">Reference proteome</keyword>
<comment type="subunit">
    <text evidence="14">Homodimer.</text>
</comment>
<evidence type="ECO:0000256" key="11">
    <source>
        <dbReference type="ARBA" id="ARBA00023098"/>
    </source>
</evidence>
<dbReference type="NCBIfam" id="NF003036">
    <property type="entry name" value="PRK03926.1"/>
    <property type="match status" value="1"/>
</dbReference>